<sequence length="57" mass="6978">AEEYLFYEVGYIYECVWDAWYKGMKQFGRDKQVAELWKQEIQTDSYYGFEFPIDGEN</sequence>
<reference evidence="1" key="1">
    <citation type="journal article" date="2014" name="Front. Microbiol.">
        <title>High frequency of phylogenetically diverse reductive dehalogenase-homologous genes in deep subseafloor sedimentary metagenomes.</title>
        <authorList>
            <person name="Kawai M."/>
            <person name="Futagami T."/>
            <person name="Toyoda A."/>
            <person name="Takaki Y."/>
            <person name="Nishi S."/>
            <person name="Hori S."/>
            <person name="Arai W."/>
            <person name="Tsubouchi T."/>
            <person name="Morono Y."/>
            <person name="Uchiyama I."/>
            <person name="Ito T."/>
            <person name="Fujiyama A."/>
            <person name="Inagaki F."/>
            <person name="Takami H."/>
        </authorList>
    </citation>
    <scope>NUCLEOTIDE SEQUENCE</scope>
    <source>
        <strain evidence="1">Expedition CK06-06</strain>
    </source>
</reference>
<dbReference type="EMBL" id="BARV01015989">
    <property type="protein sequence ID" value="GAI21787.1"/>
    <property type="molecule type" value="Genomic_DNA"/>
</dbReference>
<feature type="non-terminal residue" evidence="1">
    <location>
        <position position="1"/>
    </location>
</feature>
<dbReference type="AlphaFoldDB" id="X1LQX8"/>
<name>X1LQX8_9ZZZZ</name>
<protein>
    <submittedName>
        <fullName evidence="1">Uncharacterized protein</fullName>
    </submittedName>
</protein>
<organism evidence="1">
    <name type="scientific">marine sediment metagenome</name>
    <dbReference type="NCBI Taxonomy" id="412755"/>
    <lineage>
        <taxon>unclassified sequences</taxon>
        <taxon>metagenomes</taxon>
        <taxon>ecological metagenomes</taxon>
    </lineage>
</organism>
<gene>
    <name evidence="1" type="ORF">S06H3_27542</name>
</gene>
<accession>X1LQX8</accession>
<evidence type="ECO:0000313" key="1">
    <source>
        <dbReference type="EMBL" id="GAI21787.1"/>
    </source>
</evidence>
<proteinExistence type="predicted"/>
<comment type="caution">
    <text evidence="1">The sequence shown here is derived from an EMBL/GenBank/DDBJ whole genome shotgun (WGS) entry which is preliminary data.</text>
</comment>